<dbReference type="PANTHER" id="PTHR22950:SF349">
    <property type="entry name" value="AMINO ACID TRANSPORTER TRANSMEMBRANE DOMAIN-CONTAINING PROTEIN"/>
    <property type="match status" value="1"/>
</dbReference>
<feature type="transmembrane region" description="Helical" evidence="6">
    <location>
        <begin position="129"/>
        <end position="147"/>
    </location>
</feature>
<feature type="transmembrane region" description="Helical" evidence="6">
    <location>
        <begin position="69"/>
        <end position="91"/>
    </location>
</feature>
<organism evidence="8 9">
    <name type="scientific">Triparma retinervis</name>
    <dbReference type="NCBI Taxonomy" id="2557542"/>
    <lineage>
        <taxon>Eukaryota</taxon>
        <taxon>Sar</taxon>
        <taxon>Stramenopiles</taxon>
        <taxon>Ochrophyta</taxon>
        <taxon>Bolidophyceae</taxon>
        <taxon>Parmales</taxon>
        <taxon>Triparmaceae</taxon>
        <taxon>Triparma</taxon>
    </lineage>
</organism>
<dbReference type="OrthoDB" id="192391at2759"/>
<feature type="region of interest" description="Disordered" evidence="5">
    <location>
        <begin position="1"/>
        <end position="29"/>
    </location>
</feature>
<dbReference type="InterPro" id="IPR013057">
    <property type="entry name" value="AA_transpt_TM"/>
</dbReference>
<dbReference type="GO" id="GO:0015179">
    <property type="term" value="F:L-amino acid transmembrane transporter activity"/>
    <property type="evidence" value="ECO:0007669"/>
    <property type="project" value="TreeGrafter"/>
</dbReference>
<dbReference type="AlphaFoldDB" id="A0A9W7E0W8"/>
<sequence>MDALPLLKNDLTPPSTPNSDTRRTSSTSFSAGSNVFTAKASESSTLFQLLCTMCGTGILQLPYTVKQGGWLSLALVVLVGAMANWCGKLLVRSLYLDPTSHRKIEGFPELGEKAYGKVGYAAVQVFHKATLFGVSTIFLVLTAKFLLEGLGGEGEGVLNTTVNFDSSVNWTTVWTLAAAFIVLVPVVSYRTLGENKFLSLAGALATVLAVVVVLAFSVYLNPLTPENANMDDDSYVFSPPSHALLDLKLLPSAFSAIVLSFGGAATFPTIEANMEKPAMFPKVLNKAFATLVALYLVTATAGYYTFGDITGRLVQCTKLFVAFHVTTAYPILMNALVTEVECKVPFFRDPLPRTIER</sequence>
<keyword evidence="9" id="KW-1185">Reference proteome</keyword>
<evidence type="ECO:0000259" key="7">
    <source>
        <dbReference type="Pfam" id="PF01490"/>
    </source>
</evidence>
<evidence type="ECO:0000256" key="3">
    <source>
        <dbReference type="ARBA" id="ARBA00022989"/>
    </source>
</evidence>
<evidence type="ECO:0000256" key="2">
    <source>
        <dbReference type="ARBA" id="ARBA00022692"/>
    </source>
</evidence>
<name>A0A9W7E0W8_9STRA</name>
<feature type="domain" description="Amino acid transporter transmembrane" evidence="7">
    <location>
        <begin position="40"/>
        <end position="341"/>
    </location>
</feature>
<keyword evidence="3 6" id="KW-1133">Transmembrane helix</keyword>
<dbReference type="Proteomes" id="UP001165082">
    <property type="component" value="Unassembled WGS sequence"/>
</dbReference>
<evidence type="ECO:0000256" key="1">
    <source>
        <dbReference type="ARBA" id="ARBA00004141"/>
    </source>
</evidence>
<feature type="transmembrane region" description="Helical" evidence="6">
    <location>
        <begin position="249"/>
        <end position="267"/>
    </location>
</feature>
<protein>
    <recommendedName>
        <fullName evidence="7">Amino acid transporter transmembrane domain-containing protein</fullName>
    </recommendedName>
</protein>
<dbReference type="Pfam" id="PF01490">
    <property type="entry name" value="Aa_trans"/>
    <property type="match status" value="1"/>
</dbReference>
<dbReference type="PANTHER" id="PTHR22950">
    <property type="entry name" value="AMINO ACID TRANSPORTER"/>
    <property type="match status" value="1"/>
</dbReference>
<accession>A0A9W7E0W8</accession>
<keyword evidence="4 6" id="KW-0472">Membrane</keyword>
<proteinExistence type="predicted"/>
<dbReference type="EMBL" id="BRXZ01002247">
    <property type="protein sequence ID" value="GMH57973.1"/>
    <property type="molecule type" value="Genomic_DNA"/>
</dbReference>
<dbReference type="GO" id="GO:0005774">
    <property type="term" value="C:vacuolar membrane"/>
    <property type="evidence" value="ECO:0007669"/>
    <property type="project" value="TreeGrafter"/>
</dbReference>
<feature type="transmembrane region" description="Helical" evidence="6">
    <location>
        <begin position="167"/>
        <end position="186"/>
    </location>
</feature>
<gene>
    <name evidence="8" type="ORF">TrRE_jg362</name>
</gene>
<evidence type="ECO:0000313" key="9">
    <source>
        <dbReference type="Proteomes" id="UP001165082"/>
    </source>
</evidence>
<comment type="caution">
    <text evidence="8">The sequence shown here is derived from an EMBL/GenBank/DDBJ whole genome shotgun (WGS) entry which is preliminary data.</text>
</comment>
<feature type="transmembrane region" description="Helical" evidence="6">
    <location>
        <begin position="287"/>
        <end position="306"/>
    </location>
</feature>
<keyword evidence="2 6" id="KW-0812">Transmembrane</keyword>
<comment type="subcellular location">
    <subcellularLocation>
        <location evidence="1">Membrane</location>
        <topology evidence="1">Multi-pass membrane protein</topology>
    </subcellularLocation>
</comment>
<evidence type="ECO:0000256" key="4">
    <source>
        <dbReference type="ARBA" id="ARBA00023136"/>
    </source>
</evidence>
<feature type="transmembrane region" description="Helical" evidence="6">
    <location>
        <begin position="198"/>
        <end position="220"/>
    </location>
</feature>
<evidence type="ECO:0000313" key="8">
    <source>
        <dbReference type="EMBL" id="GMH57973.1"/>
    </source>
</evidence>
<reference evidence="8" key="1">
    <citation type="submission" date="2022-07" db="EMBL/GenBank/DDBJ databases">
        <title>Genome analysis of Parmales, a sister group of diatoms, reveals the evolutionary specialization of diatoms from phago-mixotrophs to photoautotrophs.</title>
        <authorList>
            <person name="Ban H."/>
            <person name="Sato S."/>
            <person name="Yoshikawa S."/>
            <person name="Kazumasa Y."/>
            <person name="Nakamura Y."/>
            <person name="Ichinomiya M."/>
            <person name="Saitoh K."/>
            <person name="Sato N."/>
            <person name="Blanc-Mathieu R."/>
            <person name="Endo H."/>
            <person name="Kuwata A."/>
            <person name="Ogata H."/>
        </authorList>
    </citation>
    <scope>NUCLEOTIDE SEQUENCE</scope>
</reference>
<evidence type="ECO:0000256" key="6">
    <source>
        <dbReference type="SAM" id="Phobius"/>
    </source>
</evidence>
<evidence type="ECO:0000256" key="5">
    <source>
        <dbReference type="SAM" id="MobiDB-lite"/>
    </source>
</evidence>